<dbReference type="SMART" id="SM00421">
    <property type="entry name" value="HTH_LUXR"/>
    <property type="match status" value="1"/>
</dbReference>
<dbReference type="SUPFAM" id="SSF52172">
    <property type="entry name" value="CheY-like"/>
    <property type="match status" value="1"/>
</dbReference>
<name>A0A1Y6K5U9_9CHLR</name>
<dbReference type="InterPro" id="IPR011006">
    <property type="entry name" value="CheY-like_superfamily"/>
</dbReference>
<dbReference type="SMART" id="SM00448">
    <property type="entry name" value="REC"/>
    <property type="match status" value="1"/>
</dbReference>
<dbReference type="PANTHER" id="PTHR43214:SF37">
    <property type="entry name" value="TRANSCRIPTIONAL REGULATORY PROTEIN YDFI"/>
    <property type="match status" value="1"/>
</dbReference>
<evidence type="ECO:0000256" key="3">
    <source>
        <dbReference type="PROSITE-ProRule" id="PRU00169"/>
    </source>
</evidence>
<dbReference type="Pfam" id="PF00072">
    <property type="entry name" value="Response_reg"/>
    <property type="match status" value="1"/>
</dbReference>
<feature type="modified residue" description="4-aspartylphosphate" evidence="3">
    <location>
        <position position="58"/>
    </location>
</feature>
<dbReference type="OrthoDB" id="9780153at2"/>
<dbReference type="RefSeq" id="WP_087862082.1">
    <property type="nucleotide sequence ID" value="NZ_LT859958.1"/>
</dbReference>
<evidence type="ECO:0000259" key="5">
    <source>
        <dbReference type="PROSITE" id="PS50110"/>
    </source>
</evidence>
<evidence type="ECO:0000259" key="4">
    <source>
        <dbReference type="PROSITE" id="PS50043"/>
    </source>
</evidence>
<sequence>MYTRKITILIVDDHEVVRKGLRAYLDAQPEFIVVGEASSGDEAVQMATELLPDVVLMDLVMSGMGGVQATRKVKDITPRTQIVVLTSYHQDEFIFPALQAGAISYVLKDVSMENLVDVIKKAAVGEATLHPRVAERVILEINDAKRAAFYPFSDLTTREMEVLRLIGRGLSNNEIAEALFISENTVKGHVSNILSKLHLADRTQAAVFAWEQGLVHRDG</sequence>
<dbReference type="PROSITE" id="PS50110">
    <property type="entry name" value="RESPONSE_REGULATORY"/>
    <property type="match status" value="1"/>
</dbReference>
<evidence type="ECO:0000256" key="2">
    <source>
        <dbReference type="ARBA" id="ARBA00023125"/>
    </source>
</evidence>
<dbReference type="CDD" id="cd06170">
    <property type="entry name" value="LuxR_C_like"/>
    <property type="match status" value="1"/>
</dbReference>
<dbReference type="InterPro" id="IPR058245">
    <property type="entry name" value="NreC/VraR/RcsB-like_REC"/>
</dbReference>
<keyword evidence="7" id="KW-1185">Reference proteome</keyword>
<dbReference type="GO" id="GO:0006355">
    <property type="term" value="P:regulation of DNA-templated transcription"/>
    <property type="evidence" value="ECO:0007669"/>
    <property type="project" value="InterPro"/>
</dbReference>
<dbReference type="PANTHER" id="PTHR43214">
    <property type="entry name" value="TWO-COMPONENT RESPONSE REGULATOR"/>
    <property type="match status" value="1"/>
</dbReference>
<dbReference type="InterPro" id="IPR000792">
    <property type="entry name" value="Tscrpt_reg_LuxR_C"/>
</dbReference>
<feature type="domain" description="Response regulatory" evidence="5">
    <location>
        <begin position="7"/>
        <end position="123"/>
    </location>
</feature>
<dbReference type="EMBL" id="LT859958">
    <property type="protein sequence ID" value="SMX54217.1"/>
    <property type="molecule type" value="Genomic_DNA"/>
</dbReference>
<dbReference type="Gene3D" id="3.40.50.2300">
    <property type="match status" value="1"/>
</dbReference>
<dbReference type="GO" id="GO:0003677">
    <property type="term" value="F:DNA binding"/>
    <property type="evidence" value="ECO:0007669"/>
    <property type="project" value="UniProtKB-KW"/>
</dbReference>
<dbReference type="InterPro" id="IPR039420">
    <property type="entry name" value="WalR-like"/>
</dbReference>
<evidence type="ECO:0000256" key="1">
    <source>
        <dbReference type="ARBA" id="ARBA00022553"/>
    </source>
</evidence>
<evidence type="ECO:0000313" key="6">
    <source>
        <dbReference type="EMBL" id="SMX54217.1"/>
    </source>
</evidence>
<gene>
    <name evidence="6" type="primary">liaR</name>
    <name evidence="6" type="ORF">CFX1CAM_1152</name>
</gene>
<dbReference type="AlphaFoldDB" id="A0A1Y6K5U9"/>
<dbReference type="PRINTS" id="PR00038">
    <property type="entry name" value="HTHLUXR"/>
</dbReference>
<dbReference type="CDD" id="cd17535">
    <property type="entry name" value="REC_NarL-like"/>
    <property type="match status" value="1"/>
</dbReference>
<keyword evidence="1 3" id="KW-0597">Phosphoprotein</keyword>
<dbReference type="PROSITE" id="PS50043">
    <property type="entry name" value="HTH_LUXR_2"/>
    <property type="match status" value="1"/>
</dbReference>
<reference evidence="7" key="1">
    <citation type="submission" date="2017-05" db="EMBL/GenBank/DDBJ databases">
        <authorList>
            <person name="Kirkegaard R."/>
            <person name="Mcilroy J S."/>
        </authorList>
    </citation>
    <scope>NUCLEOTIDE SEQUENCE [LARGE SCALE GENOMIC DNA]</scope>
</reference>
<organism evidence="6 7">
    <name type="scientific">Candidatus Brevifilum fermentans</name>
    <dbReference type="NCBI Taxonomy" id="1986204"/>
    <lineage>
        <taxon>Bacteria</taxon>
        <taxon>Bacillati</taxon>
        <taxon>Chloroflexota</taxon>
        <taxon>Anaerolineae</taxon>
        <taxon>Anaerolineales</taxon>
        <taxon>Anaerolineaceae</taxon>
        <taxon>Candidatus Brevifilum</taxon>
    </lineage>
</organism>
<dbReference type="Pfam" id="PF00196">
    <property type="entry name" value="GerE"/>
    <property type="match status" value="1"/>
</dbReference>
<dbReference type="InterPro" id="IPR001789">
    <property type="entry name" value="Sig_transdc_resp-reg_receiver"/>
</dbReference>
<proteinExistence type="predicted"/>
<accession>A0A1Y6K5U9</accession>
<feature type="domain" description="HTH luxR-type" evidence="4">
    <location>
        <begin position="148"/>
        <end position="213"/>
    </location>
</feature>
<dbReference type="KEGG" id="abat:CFX1CAM_1152"/>
<dbReference type="Proteomes" id="UP000195514">
    <property type="component" value="Chromosome I"/>
</dbReference>
<dbReference type="GO" id="GO:0000160">
    <property type="term" value="P:phosphorelay signal transduction system"/>
    <property type="evidence" value="ECO:0007669"/>
    <property type="project" value="InterPro"/>
</dbReference>
<keyword evidence="2" id="KW-0238">DNA-binding</keyword>
<evidence type="ECO:0000313" key="7">
    <source>
        <dbReference type="Proteomes" id="UP000195514"/>
    </source>
</evidence>
<protein>
    <submittedName>
        <fullName evidence="6">Transcriptional regulatory protein LiaR</fullName>
    </submittedName>
</protein>
<dbReference type="PROSITE" id="PS00622">
    <property type="entry name" value="HTH_LUXR_1"/>
    <property type="match status" value="1"/>
</dbReference>